<dbReference type="PRINTS" id="PR01431">
    <property type="entry name" value="TUBERIN"/>
</dbReference>
<dbReference type="GO" id="GO:0030178">
    <property type="term" value="P:negative regulation of Wnt signaling pathway"/>
    <property type="evidence" value="ECO:0007669"/>
    <property type="project" value="TreeGrafter"/>
</dbReference>
<feature type="compositionally biased region" description="Polar residues" evidence="2">
    <location>
        <begin position="1438"/>
        <end position="1449"/>
    </location>
</feature>
<dbReference type="InterPro" id="IPR016024">
    <property type="entry name" value="ARM-type_fold"/>
</dbReference>
<dbReference type="GO" id="GO:0051898">
    <property type="term" value="P:negative regulation of phosphatidylinositol 3-kinase/protein kinase B signal transduction"/>
    <property type="evidence" value="ECO:0007669"/>
    <property type="project" value="TreeGrafter"/>
</dbReference>
<keyword evidence="5" id="KW-1185">Reference proteome</keyword>
<organism evidence="4 5">
    <name type="scientific">Diploptera punctata</name>
    <name type="common">Pacific beetle cockroach</name>
    <dbReference type="NCBI Taxonomy" id="6984"/>
    <lineage>
        <taxon>Eukaryota</taxon>
        <taxon>Metazoa</taxon>
        <taxon>Ecdysozoa</taxon>
        <taxon>Arthropoda</taxon>
        <taxon>Hexapoda</taxon>
        <taxon>Insecta</taxon>
        <taxon>Pterygota</taxon>
        <taxon>Neoptera</taxon>
        <taxon>Polyneoptera</taxon>
        <taxon>Dictyoptera</taxon>
        <taxon>Blattodea</taxon>
        <taxon>Blaberoidea</taxon>
        <taxon>Blaberidae</taxon>
        <taxon>Diplopterinae</taxon>
        <taxon>Diploptera</taxon>
    </lineage>
</organism>
<feature type="compositionally biased region" description="Low complexity" evidence="2">
    <location>
        <begin position="1301"/>
        <end position="1310"/>
    </location>
</feature>
<feature type="domain" description="Rap-GAP" evidence="3">
    <location>
        <begin position="1605"/>
        <end position="1833"/>
    </location>
</feature>
<dbReference type="PANTHER" id="PTHR10063">
    <property type="entry name" value="TUBERIN"/>
    <property type="match status" value="1"/>
</dbReference>
<dbReference type="InterPro" id="IPR027107">
    <property type="entry name" value="Tuberin/Ral-act_asu"/>
</dbReference>
<feature type="compositionally biased region" description="Polar residues" evidence="2">
    <location>
        <begin position="1490"/>
        <end position="1505"/>
    </location>
</feature>
<evidence type="ECO:0000259" key="3">
    <source>
        <dbReference type="PROSITE" id="PS50085"/>
    </source>
</evidence>
<evidence type="ECO:0000313" key="5">
    <source>
        <dbReference type="Proteomes" id="UP001233999"/>
    </source>
</evidence>
<reference evidence="4" key="2">
    <citation type="submission" date="2023-05" db="EMBL/GenBank/DDBJ databases">
        <authorList>
            <person name="Fouks B."/>
        </authorList>
    </citation>
    <scope>NUCLEOTIDE SEQUENCE</scope>
    <source>
        <strain evidence="4">Stay&amp;Tobe</strain>
        <tissue evidence="4">Testes</tissue>
    </source>
</reference>
<dbReference type="EMBL" id="JASPKZ010007528">
    <property type="protein sequence ID" value="KAJ9583770.1"/>
    <property type="molecule type" value="Genomic_DNA"/>
</dbReference>
<dbReference type="FunFam" id="3.40.50.11210:FF:000007">
    <property type="entry name" value="Tuberous sclerosis 2"/>
    <property type="match status" value="1"/>
</dbReference>
<dbReference type="InterPro" id="IPR000331">
    <property type="entry name" value="Rap/Ran_GAP_dom"/>
</dbReference>
<feature type="compositionally biased region" description="Basic and acidic residues" evidence="2">
    <location>
        <begin position="1317"/>
        <end position="1357"/>
    </location>
</feature>
<dbReference type="SUPFAM" id="SSF111347">
    <property type="entry name" value="Rap/Ran-GAP"/>
    <property type="match status" value="1"/>
</dbReference>
<dbReference type="GO" id="GO:0051056">
    <property type="term" value="P:regulation of small GTPase mediated signal transduction"/>
    <property type="evidence" value="ECO:0007669"/>
    <property type="project" value="InterPro"/>
</dbReference>
<dbReference type="Proteomes" id="UP001233999">
    <property type="component" value="Unassembled WGS sequence"/>
</dbReference>
<dbReference type="InterPro" id="IPR035974">
    <property type="entry name" value="Rap/Ran-GAP_sf"/>
</dbReference>
<dbReference type="InterPro" id="IPR018515">
    <property type="entry name" value="Tuberin-type_domain"/>
</dbReference>
<gene>
    <name evidence="4" type="ORF">L9F63_021894</name>
</gene>
<feature type="compositionally biased region" description="Basic and acidic residues" evidence="2">
    <location>
        <begin position="1547"/>
        <end position="1566"/>
    </location>
</feature>
<feature type="region of interest" description="Disordered" evidence="2">
    <location>
        <begin position="1047"/>
        <end position="1068"/>
    </location>
</feature>
<comment type="caution">
    <text evidence="4">The sequence shown here is derived from an EMBL/GenBank/DDBJ whole genome shotgun (WGS) entry which is preliminary data.</text>
</comment>
<feature type="region of interest" description="Disordered" evidence="2">
    <location>
        <begin position="916"/>
        <end position="937"/>
    </location>
</feature>
<dbReference type="Pfam" id="PF02145">
    <property type="entry name" value="Rap_GAP"/>
    <property type="match status" value="1"/>
</dbReference>
<proteinExistence type="predicted"/>
<dbReference type="GO" id="GO:0033596">
    <property type="term" value="C:TSC1-TSC2 complex"/>
    <property type="evidence" value="ECO:0007669"/>
    <property type="project" value="InterPro"/>
</dbReference>
<dbReference type="SUPFAM" id="SSF48371">
    <property type="entry name" value="ARM repeat"/>
    <property type="match status" value="1"/>
</dbReference>
<evidence type="ECO:0000256" key="2">
    <source>
        <dbReference type="SAM" id="MobiDB-lite"/>
    </source>
</evidence>
<feature type="compositionally biased region" description="Basic and acidic residues" evidence="2">
    <location>
        <begin position="1510"/>
        <end position="1519"/>
    </location>
</feature>
<dbReference type="GO" id="GO:0005096">
    <property type="term" value="F:GTPase activator activity"/>
    <property type="evidence" value="ECO:0007669"/>
    <property type="project" value="UniProtKB-KW"/>
</dbReference>
<evidence type="ECO:0000256" key="1">
    <source>
        <dbReference type="ARBA" id="ARBA00022468"/>
    </source>
</evidence>
<feature type="compositionally biased region" description="Low complexity" evidence="2">
    <location>
        <begin position="1095"/>
        <end position="1112"/>
    </location>
</feature>
<reference evidence="4" key="1">
    <citation type="journal article" date="2023" name="IScience">
        <title>Live-bearing cockroach genome reveals convergent evolutionary mechanisms linked to viviparity in insects and beyond.</title>
        <authorList>
            <person name="Fouks B."/>
            <person name="Harrison M.C."/>
            <person name="Mikhailova A.A."/>
            <person name="Marchal E."/>
            <person name="English S."/>
            <person name="Carruthers M."/>
            <person name="Jennings E.C."/>
            <person name="Chiamaka E.L."/>
            <person name="Frigard R.A."/>
            <person name="Pippel M."/>
            <person name="Attardo G.M."/>
            <person name="Benoit J.B."/>
            <person name="Bornberg-Bauer E."/>
            <person name="Tobe S.S."/>
        </authorList>
    </citation>
    <scope>NUCLEOTIDE SEQUENCE</scope>
    <source>
        <strain evidence="4">Stay&amp;Tobe</strain>
    </source>
</reference>
<dbReference type="GO" id="GO:0046627">
    <property type="term" value="P:negative regulation of insulin receptor signaling pathway"/>
    <property type="evidence" value="ECO:0007669"/>
    <property type="project" value="TreeGrafter"/>
</dbReference>
<dbReference type="Pfam" id="PF11864">
    <property type="entry name" value="DUF3384"/>
    <property type="match status" value="1"/>
</dbReference>
<accession>A0AAD7ZNP3</accession>
<feature type="compositionally biased region" description="Polar residues" evidence="2">
    <location>
        <begin position="1392"/>
        <end position="1413"/>
    </location>
</feature>
<feature type="compositionally biased region" description="Low complexity" evidence="2">
    <location>
        <begin position="1414"/>
        <end position="1437"/>
    </location>
</feature>
<dbReference type="Gene3D" id="1.25.10.10">
    <property type="entry name" value="Leucine-rich Repeat Variant"/>
    <property type="match status" value="1"/>
</dbReference>
<dbReference type="PANTHER" id="PTHR10063:SF0">
    <property type="entry name" value="TUBERIN"/>
    <property type="match status" value="1"/>
</dbReference>
<protein>
    <recommendedName>
        <fullName evidence="3">Rap-GAP domain-containing protein</fullName>
    </recommendedName>
</protein>
<name>A0AAD7ZNP3_DIPPU</name>
<feature type="non-terminal residue" evidence="4">
    <location>
        <position position="1"/>
    </location>
</feature>
<feature type="region of interest" description="Disordered" evidence="2">
    <location>
        <begin position="1249"/>
        <end position="1569"/>
    </location>
</feature>
<dbReference type="InterPro" id="IPR011989">
    <property type="entry name" value="ARM-like"/>
</dbReference>
<dbReference type="PROSITE" id="PS50085">
    <property type="entry name" value="RAPGAP"/>
    <property type="match status" value="1"/>
</dbReference>
<feature type="region of interest" description="Disordered" evidence="2">
    <location>
        <begin position="1095"/>
        <end position="1115"/>
    </location>
</feature>
<dbReference type="Gene3D" id="3.40.50.11210">
    <property type="entry name" value="Rap/Ran-GAP"/>
    <property type="match status" value="1"/>
</dbReference>
<sequence length="1865" mass="209007">SWRDMSSYTEMLKVEFDLALTPEIEKELSPETPLNHRTKVIRELSESVLKNRLEENAIEKLWGCLQDLLQRDVAKEHRHLAYSFFRCLVQGQYEKLGLMRAQIFRIIKTYDVPEDVIPSLTDNGKDILYFEEEVGPFLLYWMPAVTGVARTKEFLSMFVNVIKFNAAYIDEDVIAGVVQNTCFLCCWSNSEQVVLTCLQVLDTVVCYSTLPPESLHTFICALCRTVNIEAYCQSSWKVMRNVLGTHMGHSALYTMCRILQDPGASQDVCLLRGAVFHVNMGLWGTKKVTTLRCTPTSVLPSFLRALESNQSVVTYEVMLSIQRLVTKYGLELQDPAWDLILSIIEAIVKYTETNSQTNQMSLIEIHLHDTISTVEQLIELGQYSSSVHRIYELIERCSAARPEPSVLRLITYLSTSIIPTRSLWLSKLNSLLEKYFKQESRTNIRVKVLDVLANVISTNRAIYEDDMIERIVIPHLQHIDADPDIVVRNAAAQLLIDLCAGCENKRCLELMDILEKILNRPFEQHTVDAVIVTNEMDVLDVKTVVVGLINIFSMKLYQLPSSHAVKSYRLLVSHLESHYLKPVVFETTSSIRYVIFDFLLKIRANSLFHLGFPEPTSGVIRFSPFIAVEHREGERTGGSASPPPMSPAPSSYPTCVVTYLSLTRACKVVITCLKQEKDWNVFQLILQELPQIMKNKALIVSRHGNDIDYLAAALCSMVCGYDKTLGLPDSLFNTPPKLTKSEFHGCVFPALASLASYHAYLEPSLQQRLIKCLEFGLVSRCSRQCVMALTTCTLEMRDAMYKLLPEVLLNLSKISATVVIAIPILEFLSTLTRLPKVFASFVGDQYMSVFAISLPYTNPFKYNHYTVSLAHHVIAVWFLKCRLPFRRDFVKFITTGLKANVLVPFEEGQLMKPDLINEDSSNRKRSSSLTEQGSRRSVRTAVAGSRLDSRGAVDLKPAIDEALMTFHVELTETCIDLMARYTFSTCSSIPKRLPTADFLLNEGQSMTWLMGTKLITVTTSGCSMKALKNGLCDKCWLLCRSDKEAASPEAGVDQDGPASRRRHKSAVQRSVSTDISVAPLAINTSKDDLNVPTMTTSFSTPATATTTATNSPIEDGKKTFGAQEMHEPEPYKLDQLLFGTKEVEQQEKQFCACWCQGWAEIYVRRPTGDTSWAMRIQNQSHCQSSPSDFPLSDITTLFMPSLTVRRDQQFEDFVSKHSRINSENLAESEYDAMLDHHFDENVDVSSNLRTNVTDTAPVMIPGSPIKRSPSRQSSRDSMEGTDAYLEDDDCTEKLRNPVRRSNSSPEMSSSWKNPFLNREKEKKDTKLEKDGQVECDVKTEGQGEKKSKQTYSKDPRVSCEAIPEEISSLGTTPPAGESEDSSGRESFPVLQSCHSYPGTSVVQSPAQNTSANKTVPQSPTTLVSPSTLSSSLRSTIVQSSASATSQPVTSRPPQSPSLQPRSEAGKPHISDTKSPTDMTWVARELKSGSAAEQTSKTTISQQASSIPDKGNVEKDDVQRPDPSALPPLAFKRDRGHTISVMSPVRKPRIDWNSVRKDNSPRNRDTPRSGINPSFVFLQLYHTAHFGSTPEKPLLVPQTAAIERAVKNLDRIPPYETHTVGVLYVGPGQANNETEILRNQFGSFRYTQFLQRLGTLIKLKDADPQNVFLGGLDSRGEDGKFAYIWQDDVMQVTFHVATLMPNKENDPLGNNKKSHIGNDYVTIVYNESGKEYNIHTVKCQFNYASVIIQPLDHNTNQVTVKTKEDLAEHIGHSEPKIVSDENVAILARQLALHANLASMISCSLKTQGRDPYASNWLERLRQIKRLRAKVCQESAATSESSSADSELLISPRSAKRVHMDDFTEYT</sequence>
<evidence type="ECO:0000313" key="4">
    <source>
        <dbReference type="EMBL" id="KAJ9583770.1"/>
    </source>
</evidence>
<keyword evidence="1" id="KW-0343">GTPase activation</keyword>
<dbReference type="Pfam" id="PF03542">
    <property type="entry name" value="Tuberin"/>
    <property type="match status" value="1"/>
</dbReference>
<dbReference type="GO" id="GO:0051726">
    <property type="term" value="P:regulation of cell cycle"/>
    <property type="evidence" value="ECO:0007669"/>
    <property type="project" value="TreeGrafter"/>
</dbReference>
<dbReference type="GO" id="GO:0032007">
    <property type="term" value="P:negative regulation of TOR signaling"/>
    <property type="evidence" value="ECO:0007669"/>
    <property type="project" value="InterPro"/>
</dbReference>
<dbReference type="GO" id="GO:0005634">
    <property type="term" value="C:nucleus"/>
    <property type="evidence" value="ECO:0007669"/>
    <property type="project" value="InterPro"/>
</dbReference>
<dbReference type="InterPro" id="IPR024584">
    <property type="entry name" value="Tuberin_N"/>
</dbReference>
<dbReference type="InterPro" id="IPR003913">
    <property type="entry name" value="Tuberin"/>
</dbReference>